<dbReference type="InterPro" id="IPR003745">
    <property type="entry name" value="DUF166"/>
</dbReference>
<evidence type="ECO:0000313" key="1">
    <source>
        <dbReference type="EMBL" id="ABD40621.1"/>
    </source>
</evidence>
<dbReference type="KEGG" id="mhu:Mhun_0871"/>
<sequence length="235" mass="26207">MKLPTNSILISLKIGIVSDGQYGERAFEQIRRRFPTEWILLPYPSSPVVDEIELTIPPCDLYISYLRHPDIAMELIRTGIPALLGINLGPGFIAQAHEFNPAVIGPETMCSVLPNTKFCQVNEYAKVFGRPVFYLVMDGDRIVWCKTIRGSPCGSTDAAASEISGQILDQEALSRFALSICHNCRAPRFGKTCDKEKAGIIHLEELMRALKGVNPKKWEELIQVLEKIGCSFPNE</sequence>
<accession>Q2FR90</accession>
<dbReference type="EnsemblBacteria" id="ABD40621">
    <property type="protein sequence ID" value="ABD40621"/>
    <property type="gene ID" value="Mhun_0871"/>
</dbReference>
<dbReference type="HOGENOM" id="CLU_110109_0_0_2"/>
<reference evidence="2" key="1">
    <citation type="journal article" date="2016" name="Stand. Genomic Sci.">
        <title>Complete genome sequence of Methanospirillum hungatei type strain JF1.</title>
        <authorList>
            <person name="Gunsalus R.P."/>
            <person name="Cook L.E."/>
            <person name="Crable B."/>
            <person name="Rohlin L."/>
            <person name="McDonald E."/>
            <person name="Mouttaki H."/>
            <person name="Sieber J.R."/>
            <person name="Poweleit N."/>
            <person name="Zhou H."/>
            <person name="Lapidus A.L."/>
            <person name="Daligault H.E."/>
            <person name="Land M."/>
            <person name="Gilna P."/>
            <person name="Ivanova N."/>
            <person name="Kyrpides N."/>
            <person name="Culley D.E."/>
            <person name="McInerney M.J."/>
        </authorList>
    </citation>
    <scope>NUCLEOTIDE SEQUENCE [LARGE SCALE GENOMIC DNA]</scope>
    <source>
        <strain evidence="2">ATCC 27890 / DSM 864 / NBRC 100397 / JF-1</strain>
    </source>
</reference>
<evidence type="ECO:0008006" key="3">
    <source>
        <dbReference type="Google" id="ProtNLM"/>
    </source>
</evidence>
<organism evidence="1 2">
    <name type="scientific">Methanospirillum hungatei JF-1 (strain ATCC 27890 / DSM 864 / NBRC 100397 / JF-1)</name>
    <dbReference type="NCBI Taxonomy" id="323259"/>
    <lineage>
        <taxon>Archaea</taxon>
        <taxon>Methanobacteriati</taxon>
        <taxon>Methanobacteriota</taxon>
        <taxon>Stenosarchaea group</taxon>
        <taxon>Methanomicrobia</taxon>
        <taxon>Methanomicrobiales</taxon>
        <taxon>Methanospirillaceae</taxon>
        <taxon>Methanospirillum</taxon>
    </lineage>
</organism>
<dbReference type="Pfam" id="PF02593">
    <property type="entry name" value="DUF166"/>
    <property type="match status" value="1"/>
</dbReference>
<proteinExistence type="predicted"/>
<gene>
    <name evidence="1" type="ordered locus">Mhun_0871</name>
</gene>
<dbReference type="InParanoid" id="Q2FR90"/>
<evidence type="ECO:0000313" key="2">
    <source>
        <dbReference type="Proteomes" id="UP000001941"/>
    </source>
</evidence>
<dbReference type="eggNOG" id="arCOG02469">
    <property type="taxonomic scope" value="Archaea"/>
</dbReference>
<dbReference type="EMBL" id="CP000254">
    <property type="protein sequence ID" value="ABD40621.1"/>
    <property type="molecule type" value="Genomic_DNA"/>
</dbReference>
<keyword evidence="2" id="KW-1185">Reference proteome</keyword>
<dbReference type="AlphaFoldDB" id="Q2FR90"/>
<name>Q2FR90_METHJ</name>
<protein>
    <recommendedName>
        <fullName evidence="3">Thymidylate synthase</fullName>
    </recommendedName>
</protein>
<dbReference type="Proteomes" id="UP000001941">
    <property type="component" value="Chromosome"/>
</dbReference>